<organism evidence="7 8">
    <name type="scientific">Triangularia verruculosa</name>
    <dbReference type="NCBI Taxonomy" id="2587418"/>
    <lineage>
        <taxon>Eukaryota</taxon>
        <taxon>Fungi</taxon>
        <taxon>Dikarya</taxon>
        <taxon>Ascomycota</taxon>
        <taxon>Pezizomycotina</taxon>
        <taxon>Sordariomycetes</taxon>
        <taxon>Sordariomycetidae</taxon>
        <taxon>Sordariales</taxon>
        <taxon>Podosporaceae</taxon>
        <taxon>Triangularia</taxon>
    </lineage>
</organism>
<evidence type="ECO:0000313" key="8">
    <source>
        <dbReference type="Proteomes" id="UP001303160"/>
    </source>
</evidence>
<sequence>MGNDEEFEKLATILRQAQQPRKKNWGDPTPLALAGLVITLTPLSCQLMGWRGADPTGLANNGADFFLGGLLVFLSGIFEFFLGKTFASVAYCSLGGFFLALGATMTPGFSTEGPYLRSGVLGADFYASFGFFYLFTGVLTFVFFICALRLNICLVILFLSYSIAFPLLAAAEWTHAEGRMDLSHRLTVAGGASCFVVTMCAWWALIGCLLQSVGWSLVLPMGDLSHIIPGSTKQEDMEKQE</sequence>
<name>A0AAN7AUG9_9PEZI</name>
<dbReference type="Pfam" id="PF01184">
    <property type="entry name" value="Gpr1_Fun34_YaaH"/>
    <property type="match status" value="1"/>
</dbReference>
<evidence type="ECO:0000313" key="7">
    <source>
        <dbReference type="EMBL" id="KAK4199584.1"/>
    </source>
</evidence>
<reference evidence="7" key="2">
    <citation type="submission" date="2023-05" db="EMBL/GenBank/DDBJ databases">
        <authorList>
            <consortium name="Lawrence Berkeley National Laboratory"/>
            <person name="Steindorff A."/>
            <person name="Hensen N."/>
            <person name="Bonometti L."/>
            <person name="Westerberg I."/>
            <person name="Brannstrom I.O."/>
            <person name="Guillou S."/>
            <person name="Cros-Aarteil S."/>
            <person name="Calhoun S."/>
            <person name="Haridas S."/>
            <person name="Kuo A."/>
            <person name="Mondo S."/>
            <person name="Pangilinan J."/>
            <person name="Riley R."/>
            <person name="Labutti K."/>
            <person name="Andreopoulos B."/>
            <person name="Lipzen A."/>
            <person name="Chen C."/>
            <person name="Yanf M."/>
            <person name="Daum C."/>
            <person name="Ng V."/>
            <person name="Clum A."/>
            <person name="Ohm R."/>
            <person name="Martin F."/>
            <person name="Silar P."/>
            <person name="Natvig D."/>
            <person name="Lalanne C."/>
            <person name="Gautier V."/>
            <person name="Ament-Velasquez S.L."/>
            <person name="Kruys A."/>
            <person name="Hutchinson M.I."/>
            <person name="Powell A.J."/>
            <person name="Barry K."/>
            <person name="Miller A.N."/>
            <person name="Grigoriev I.V."/>
            <person name="Debuchy R."/>
            <person name="Gladieux P."/>
            <person name="Thoren M.H."/>
            <person name="Johannesson H."/>
        </authorList>
    </citation>
    <scope>NUCLEOTIDE SEQUENCE</scope>
    <source>
        <strain evidence="7">CBS 315.58</strain>
    </source>
</reference>
<feature type="transmembrane region" description="Helical" evidence="6">
    <location>
        <begin position="152"/>
        <end position="174"/>
    </location>
</feature>
<evidence type="ECO:0000256" key="2">
    <source>
        <dbReference type="ARBA" id="ARBA00005587"/>
    </source>
</evidence>
<keyword evidence="5 6" id="KW-0472">Membrane</keyword>
<evidence type="ECO:0000256" key="3">
    <source>
        <dbReference type="ARBA" id="ARBA00022692"/>
    </source>
</evidence>
<feature type="transmembrane region" description="Helical" evidence="6">
    <location>
        <begin position="31"/>
        <end position="53"/>
    </location>
</feature>
<feature type="transmembrane region" description="Helical" evidence="6">
    <location>
        <begin position="65"/>
        <end position="82"/>
    </location>
</feature>
<dbReference type="PANTHER" id="PTHR31123">
    <property type="entry name" value="ACCUMULATION OF DYADS PROTEIN 2-RELATED"/>
    <property type="match status" value="1"/>
</dbReference>
<gene>
    <name evidence="7" type="ORF">QBC40DRAFT_328462</name>
</gene>
<comment type="caution">
    <text evidence="7">The sequence shown here is derived from an EMBL/GenBank/DDBJ whole genome shotgun (WGS) entry which is preliminary data.</text>
</comment>
<feature type="transmembrane region" description="Helical" evidence="6">
    <location>
        <begin position="89"/>
        <end position="105"/>
    </location>
</feature>
<reference evidence="7" key="1">
    <citation type="journal article" date="2023" name="Mol. Phylogenet. Evol.">
        <title>Genome-scale phylogeny and comparative genomics of the fungal order Sordariales.</title>
        <authorList>
            <person name="Hensen N."/>
            <person name="Bonometti L."/>
            <person name="Westerberg I."/>
            <person name="Brannstrom I.O."/>
            <person name="Guillou S."/>
            <person name="Cros-Aarteil S."/>
            <person name="Calhoun S."/>
            <person name="Haridas S."/>
            <person name="Kuo A."/>
            <person name="Mondo S."/>
            <person name="Pangilinan J."/>
            <person name="Riley R."/>
            <person name="LaButti K."/>
            <person name="Andreopoulos B."/>
            <person name="Lipzen A."/>
            <person name="Chen C."/>
            <person name="Yan M."/>
            <person name="Daum C."/>
            <person name="Ng V."/>
            <person name="Clum A."/>
            <person name="Steindorff A."/>
            <person name="Ohm R.A."/>
            <person name="Martin F."/>
            <person name="Silar P."/>
            <person name="Natvig D.O."/>
            <person name="Lalanne C."/>
            <person name="Gautier V."/>
            <person name="Ament-Velasquez S.L."/>
            <person name="Kruys A."/>
            <person name="Hutchinson M.I."/>
            <person name="Powell A.J."/>
            <person name="Barry K."/>
            <person name="Miller A.N."/>
            <person name="Grigoriev I.V."/>
            <person name="Debuchy R."/>
            <person name="Gladieux P."/>
            <person name="Hiltunen Thoren M."/>
            <person name="Johannesson H."/>
        </authorList>
    </citation>
    <scope>NUCLEOTIDE SEQUENCE</scope>
    <source>
        <strain evidence="7">CBS 315.58</strain>
    </source>
</reference>
<protein>
    <submittedName>
        <fullName evidence="7">GPR1/FUN34/yaaH family-domain-containing protein</fullName>
    </submittedName>
</protein>
<accession>A0AAN7AUG9</accession>
<dbReference type="PANTHER" id="PTHR31123:SF4">
    <property type="entry name" value="PROTEIN ALCS"/>
    <property type="match status" value="1"/>
</dbReference>
<dbReference type="GO" id="GO:0005886">
    <property type="term" value="C:plasma membrane"/>
    <property type="evidence" value="ECO:0007669"/>
    <property type="project" value="TreeGrafter"/>
</dbReference>
<feature type="transmembrane region" description="Helical" evidence="6">
    <location>
        <begin position="125"/>
        <end position="145"/>
    </location>
</feature>
<dbReference type="GO" id="GO:0015123">
    <property type="term" value="F:acetate transmembrane transporter activity"/>
    <property type="evidence" value="ECO:0007669"/>
    <property type="project" value="TreeGrafter"/>
</dbReference>
<comment type="similarity">
    <text evidence="2">Belongs to the acetate uptake transporter (AceTr) (TC 2.A.96) family.</text>
</comment>
<evidence type="ECO:0000256" key="5">
    <source>
        <dbReference type="ARBA" id="ARBA00023136"/>
    </source>
</evidence>
<comment type="subcellular location">
    <subcellularLocation>
        <location evidence="1">Membrane</location>
        <topology evidence="1">Multi-pass membrane protein</topology>
    </subcellularLocation>
</comment>
<evidence type="ECO:0000256" key="4">
    <source>
        <dbReference type="ARBA" id="ARBA00022989"/>
    </source>
</evidence>
<proteinExistence type="inferred from homology"/>
<dbReference type="Proteomes" id="UP001303160">
    <property type="component" value="Unassembled WGS sequence"/>
</dbReference>
<dbReference type="EMBL" id="MU863930">
    <property type="protein sequence ID" value="KAK4199584.1"/>
    <property type="molecule type" value="Genomic_DNA"/>
</dbReference>
<keyword evidence="8" id="KW-1185">Reference proteome</keyword>
<dbReference type="AlphaFoldDB" id="A0AAN7AUG9"/>
<evidence type="ECO:0000256" key="1">
    <source>
        <dbReference type="ARBA" id="ARBA00004141"/>
    </source>
</evidence>
<keyword evidence="3 6" id="KW-0812">Transmembrane</keyword>
<keyword evidence="4 6" id="KW-1133">Transmembrane helix</keyword>
<feature type="transmembrane region" description="Helical" evidence="6">
    <location>
        <begin position="186"/>
        <end position="210"/>
    </location>
</feature>
<dbReference type="InterPro" id="IPR000791">
    <property type="entry name" value="Gpr1/Fun34/SatP-like"/>
</dbReference>
<evidence type="ECO:0000256" key="6">
    <source>
        <dbReference type="SAM" id="Phobius"/>
    </source>
</evidence>
<dbReference type="InterPro" id="IPR051633">
    <property type="entry name" value="AceTr"/>
</dbReference>